<evidence type="ECO:0000256" key="3">
    <source>
        <dbReference type="ARBA" id="ARBA00022692"/>
    </source>
</evidence>
<evidence type="ECO:0000256" key="9">
    <source>
        <dbReference type="ARBA" id="ARBA00023286"/>
    </source>
</evidence>
<evidence type="ECO:0000313" key="15">
    <source>
        <dbReference type="Proteomes" id="UP001293593"/>
    </source>
</evidence>
<evidence type="ECO:0000256" key="7">
    <source>
        <dbReference type="ARBA" id="ARBA00023170"/>
    </source>
</evidence>
<keyword evidence="3 11" id="KW-0812">Transmembrane</keyword>
<evidence type="ECO:0000256" key="10">
    <source>
        <dbReference type="ARBA" id="ARBA00023303"/>
    </source>
</evidence>
<dbReference type="Pfam" id="PF10613">
    <property type="entry name" value="Lig_chan-Glu_bd"/>
    <property type="match status" value="1"/>
</dbReference>
<comment type="subcellular location">
    <subcellularLocation>
        <location evidence="1">Membrane</location>
        <topology evidence="1">Multi-pass membrane protein</topology>
    </subcellularLocation>
</comment>
<dbReference type="GO" id="GO:0016020">
    <property type="term" value="C:membrane"/>
    <property type="evidence" value="ECO:0007669"/>
    <property type="project" value="UniProtKB-SubCell"/>
</dbReference>
<feature type="transmembrane region" description="Helical" evidence="11">
    <location>
        <begin position="229"/>
        <end position="253"/>
    </location>
</feature>
<evidence type="ECO:0000313" key="14">
    <source>
        <dbReference type="EMBL" id="KAK4257647.1"/>
    </source>
</evidence>
<evidence type="ECO:0000256" key="6">
    <source>
        <dbReference type="ARBA" id="ARBA00023136"/>
    </source>
</evidence>
<dbReference type="InterPro" id="IPR015683">
    <property type="entry name" value="Ionotropic_Glu_rcpt"/>
</dbReference>
<dbReference type="Gene3D" id="3.40.190.10">
    <property type="entry name" value="Periplasmic binding protein-like II"/>
    <property type="match status" value="2"/>
</dbReference>
<evidence type="ECO:0000256" key="1">
    <source>
        <dbReference type="ARBA" id="ARBA00004141"/>
    </source>
</evidence>
<feature type="transmembrane region" description="Helical" evidence="11">
    <location>
        <begin position="417"/>
        <end position="438"/>
    </location>
</feature>
<keyword evidence="7" id="KW-0675">Receptor</keyword>
<evidence type="ECO:0000256" key="12">
    <source>
        <dbReference type="SAM" id="SignalP"/>
    </source>
</evidence>
<evidence type="ECO:0000259" key="13">
    <source>
        <dbReference type="SMART" id="SM00079"/>
    </source>
</evidence>
<gene>
    <name evidence="14" type="ORF">QN277_007210</name>
</gene>
<organism evidence="14 15">
    <name type="scientific">Acacia crassicarpa</name>
    <name type="common">northern wattle</name>
    <dbReference type="NCBI Taxonomy" id="499986"/>
    <lineage>
        <taxon>Eukaryota</taxon>
        <taxon>Viridiplantae</taxon>
        <taxon>Streptophyta</taxon>
        <taxon>Embryophyta</taxon>
        <taxon>Tracheophyta</taxon>
        <taxon>Spermatophyta</taxon>
        <taxon>Magnoliopsida</taxon>
        <taxon>eudicotyledons</taxon>
        <taxon>Gunneridae</taxon>
        <taxon>Pentapetalae</taxon>
        <taxon>rosids</taxon>
        <taxon>fabids</taxon>
        <taxon>Fabales</taxon>
        <taxon>Fabaceae</taxon>
        <taxon>Caesalpinioideae</taxon>
        <taxon>mimosoid clade</taxon>
        <taxon>Acacieae</taxon>
        <taxon>Acacia</taxon>
    </lineage>
</organism>
<dbReference type="CDD" id="cd13686">
    <property type="entry name" value="GluR_Plant"/>
    <property type="match status" value="1"/>
</dbReference>
<reference evidence="14" key="1">
    <citation type="submission" date="2023-10" db="EMBL/GenBank/DDBJ databases">
        <title>Chromosome-level genome of the transformable northern wattle, Acacia crassicarpa.</title>
        <authorList>
            <person name="Massaro I."/>
            <person name="Sinha N.R."/>
            <person name="Poethig S."/>
            <person name="Leichty A.R."/>
        </authorList>
    </citation>
    <scope>NUCLEOTIDE SEQUENCE</scope>
    <source>
        <strain evidence="14">Acra3RX</strain>
        <tissue evidence="14">Leaf</tissue>
    </source>
</reference>
<keyword evidence="12" id="KW-0732">Signal</keyword>
<comment type="caution">
    <text evidence="14">The sequence shown here is derived from an EMBL/GenBank/DDBJ whole genome shotgun (WGS) entry which is preliminary data.</text>
</comment>
<dbReference type="Proteomes" id="UP001293593">
    <property type="component" value="Unassembled WGS sequence"/>
</dbReference>
<evidence type="ECO:0000256" key="5">
    <source>
        <dbReference type="ARBA" id="ARBA00023065"/>
    </source>
</evidence>
<evidence type="ECO:0000256" key="11">
    <source>
        <dbReference type="SAM" id="Phobius"/>
    </source>
</evidence>
<name>A0AAE1M8L9_9FABA</name>
<dbReference type="Gene3D" id="1.10.287.70">
    <property type="match status" value="1"/>
</dbReference>
<keyword evidence="4 11" id="KW-1133">Transmembrane helix</keyword>
<dbReference type="FunFam" id="3.40.190.10:FF:000103">
    <property type="entry name" value="Glutamate receptor"/>
    <property type="match status" value="1"/>
</dbReference>
<feature type="chain" id="PRO_5042280637" description="Ionotropic glutamate receptor C-terminal domain-containing protein" evidence="12">
    <location>
        <begin position="28"/>
        <end position="472"/>
    </location>
</feature>
<evidence type="ECO:0000256" key="4">
    <source>
        <dbReference type="ARBA" id="ARBA00022989"/>
    </source>
</evidence>
<dbReference type="SMART" id="SM00079">
    <property type="entry name" value="PBPe"/>
    <property type="match status" value="1"/>
</dbReference>
<sequence>MAKFLKCLLFWLLMQLLQLQNSQTVSGESSPNLIMRIGVPKKDGFSQFVQLRWQPRENKYIVSGGYCIDVFNAVIKQLPFKVSPQFTPFVNQTGQSAGTYDSLVQQIPQTYDAVVGDVTIVANRSRFVDFSLPYAETGVSMLVKVQHERHLTMWIFVKPFSWGLWLSIAIVSIFIGFVISIMERNVNNLPERGSQTSTKQLNVVTILWFPLSQAVLPDREVVVKSCSRFVLMVWLLLAFVLMQSYTASLTSILTVDQLQPSFLNVNDLRNGNYYVGYQANSFVRDLLVQRLNLDPSKLRAYSNLSEYHHALAKGSQGGGVAAIFDEIPFLKLYLNKYGSNNYMMAGSTYRTDGFGFAFPFGSNLTSHFSRAILNVTESDIMDRIQKKYFGEDDSGGTGQVSSSSTTTASLTFHSFQGLFLVTGIVTVMALIVSESVIWQKPISMARAYSERYLFRSSSTPPRSRDNSVSSPG</sequence>
<dbReference type="AlphaFoldDB" id="A0AAE1M8L9"/>
<keyword evidence="2" id="KW-0813">Transport</keyword>
<protein>
    <recommendedName>
        <fullName evidence="13">Ionotropic glutamate receptor C-terminal domain-containing protein</fullName>
    </recommendedName>
</protein>
<feature type="domain" description="Ionotropic glutamate receptor C-terminal" evidence="13">
    <location>
        <begin position="36"/>
        <end position="391"/>
    </location>
</feature>
<dbReference type="PANTHER" id="PTHR18966">
    <property type="entry name" value="IONOTROPIC GLUTAMATE RECEPTOR"/>
    <property type="match status" value="1"/>
</dbReference>
<keyword evidence="10" id="KW-0407">Ion channel</keyword>
<dbReference type="InterPro" id="IPR019594">
    <property type="entry name" value="Glu/Gly-bd"/>
</dbReference>
<dbReference type="GO" id="GO:0015276">
    <property type="term" value="F:ligand-gated monoatomic ion channel activity"/>
    <property type="evidence" value="ECO:0007669"/>
    <property type="project" value="InterPro"/>
</dbReference>
<evidence type="ECO:0000256" key="8">
    <source>
        <dbReference type="ARBA" id="ARBA00023180"/>
    </source>
</evidence>
<dbReference type="InterPro" id="IPR001320">
    <property type="entry name" value="Iontro_rcpt_C"/>
</dbReference>
<proteinExistence type="predicted"/>
<keyword evidence="9" id="KW-1071">Ligand-gated ion channel</keyword>
<dbReference type="SUPFAM" id="SSF53850">
    <property type="entry name" value="Periplasmic binding protein-like II"/>
    <property type="match status" value="1"/>
</dbReference>
<feature type="signal peptide" evidence="12">
    <location>
        <begin position="1"/>
        <end position="27"/>
    </location>
</feature>
<keyword evidence="15" id="KW-1185">Reference proteome</keyword>
<dbReference type="EMBL" id="JAWXYG010000012">
    <property type="protein sequence ID" value="KAK4257647.1"/>
    <property type="molecule type" value="Genomic_DNA"/>
</dbReference>
<evidence type="ECO:0000256" key="2">
    <source>
        <dbReference type="ARBA" id="ARBA00022448"/>
    </source>
</evidence>
<keyword evidence="5" id="KW-0406">Ion transport</keyword>
<feature type="transmembrane region" description="Helical" evidence="11">
    <location>
        <begin position="162"/>
        <end position="182"/>
    </location>
</feature>
<accession>A0AAE1M8L9</accession>
<keyword evidence="8" id="KW-0325">Glycoprotein</keyword>
<dbReference type="Pfam" id="PF00060">
    <property type="entry name" value="Lig_chan"/>
    <property type="match status" value="1"/>
</dbReference>
<keyword evidence="6 11" id="KW-0472">Membrane</keyword>